<organism evidence="2 3">
    <name type="scientific">Streptomyces clavifer</name>
    <dbReference type="NCBI Taxonomy" id="68188"/>
    <lineage>
        <taxon>Bacteria</taxon>
        <taxon>Bacillati</taxon>
        <taxon>Actinomycetota</taxon>
        <taxon>Actinomycetes</taxon>
        <taxon>Kitasatosporales</taxon>
        <taxon>Streptomycetaceae</taxon>
        <taxon>Streptomyces</taxon>
    </lineage>
</organism>
<feature type="transmembrane region" description="Helical" evidence="1">
    <location>
        <begin position="20"/>
        <end position="40"/>
    </location>
</feature>
<dbReference type="Proteomes" id="UP001519311">
    <property type="component" value="Unassembled WGS sequence"/>
</dbReference>
<protein>
    <recommendedName>
        <fullName evidence="4">Integral membrane protein</fullName>
    </recommendedName>
</protein>
<dbReference type="RefSeq" id="WP_124280664.1">
    <property type="nucleotide sequence ID" value="NZ_BMWJ01000002.1"/>
</dbReference>
<evidence type="ECO:0000313" key="3">
    <source>
        <dbReference type="Proteomes" id="UP001519311"/>
    </source>
</evidence>
<feature type="transmembrane region" description="Helical" evidence="1">
    <location>
        <begin position="52"/>
        <end position="70"/>
    </location>
</feature>
<reference evidence="2 3" key="1">
    <citation type="submission" date="2021-03" db="EMBL/GenBank/DDBJ databases">
        <title>Sequencing the genomes of 1000 actinobacteria strains.</title>
        <authorList>
            <person name="Klenk H.-P."/>
        </authorList>
    </citation>
    <scope>NUCLEOTIDE SEQUENCE [LARGE SCALE GENOMIC DNA]</scope>
    <source>
        <strain evidence="2 3">DSM 40843</strain>
    </source>
</reference>
<keyword evidence="3" id="KW-1185">Reference proteome</keyword>
<comment type="caution">
    <text evidence="2">The sequence shown here is derived from an EMBL/GenBank/DDBJ whole genome shotgun (WGS) entry which is preliminary data.</text>
</comment>
<evidence type="ECO:0000313" key="2">
    <source>
        <dbReference type="EMBL" id="MBP2358037.1"/>
    </source>
</evidence>
<accession>A0ABS4V2F5</accession>
<feature type="transmembrane region" description="Helical" evidence="1">
    <location>
        <begin position="76"/>
        <end position="95"/>
    </location>
</feature>
<dbReference type="GeneID" id="97345842"/>
<dbReference type="NCBIfam" id="NF046119">
    <property type="entry name" value="memb_SCO4225"/>
    <property type="match status" value="1"/>
</dbReference>
<evidence type="ECO:0000256" key="1">
    <source>
        <dbReference type="SAM" id="Phobius"/>
    </source>
</evidence>
<gene>
    <name evidence="2" type="ORF">JOF59_000437</name>
</gene>
<evidence type="ECO:0008006" key="4">
    <source>
        <dbReference type="Google" id="ProtNLM"/>
    </source>
</evidence>
<sequence length="107" mass="11330">MPAPGANPARSILRRLYNNLGPIGLGYLAVSTALFVWAWVVSIQDRPDASMAMVIPFLATAPVSFLFLMLQTNTLVFVTAIGVGAAVNATIIGWCTRKLRQGGGPAD</sequence>
<dbReference type="InterPro" id="IPR057702">
    <property type="entry name" value="DUF7942"/>
</dbReference>
<dbReference type="Pfam" id="PF25637">
    <property type="entry name" value="DUF7942"/>
    <property type="match status" value="1"/>
</dbReference>
<keyword evidence="1" id="KW-0472">Membrane</keyword>
<name>A0ABS4V2F5_9ACTN</name>
<keyword evidence="1" id="KW-1133">Transmembrane helix</keyword>
<proteinExistence type="predicted"/>
<keyword evidence="1" id="KW-0812">Transmembrane</keyword>
<dbReference type="EMBL" id="JAGINS010000001">
    <property type="protein sequence ID" value="MBP2358037.1"/>
    <property type="molecule type" value="Genomic_DNA"/>
</dbReference>